<dbReference type="PANTHER" id="PTHR24379:SF127">
    <property type="entry name" value="BLOODY FINGERS-RELATED"/>
    <property type="match status" value="1"/>
</dbReference>
<feature type="domain" description="C2H2-type" evidence="11">
    <location>
        <begin position="366"/>
        <end position="395"/>
    </location>
</feature>
<evidence type="ECO:0000256" key="10">
    <source>
        <dbReference type="PROSITE-ProRule" id="PRU00042"/>
    </source>
</evidence>
<dbReference type="InterPro" id="IPR036236">
    <property type="entry name" value="Znf_C2H2_sf"/>
</dbReference>
<dbReference type="AlphaFoldDB" id="A0A226DJC2"/>
<feature type="domain" description="C2H2-type" evidence="11">
    <location>
        <begin position="488"/>
        <end position="516"/>
    </location>
</feature>
<dbReference type="FunFam" id="3.30.160.60:FF:000145">
    <property type="entry name" value="Zinc finger protein 574"/>
    <property type="match status" value="2"/>
</dbReference>
<keyword evidence="5 10" id="KW-0863">Zinc-finger</keyword>
<feature type="domain" description="C2H2-type" evidence="11">
    <location>
        <begin position="198"/>
        <end position="226"/>
    </location>
</feature>
<keyword evidence="13" id="KW-1185">Reference proteome</keyword>
<evidence type="ECO:0000259" key="11">
    <source>
        <dbReference type="PROSITE" id="PS50157"/>
    </source>
</evidence>
<evidence type="ECO:0000256" key="4">
    <source>
        <dbReference type="ARBA" id="ARBA00022737"/>
    </source>
</evidence>
<keyword evidence="8" id="KW-0804">Transcription</keyword>
<organism evidence="12 13">
    <name type="scientific">Folsomia candida</name>
    <name type="common">Springtail</name>
    <dbReference type="NCBI Taxonomy" id="158441"/>
    <lineage>
        <taxon>Eukaryota</taxon>
        <taxon>Metazoa</taxon>
        <taxon>Ecdysozoa</taxon>
        <taxon>Arthropoda</taxon>
        <taxon>Hexapoda</taxon>
        <taxon>Collembola</taxon>
        <taxon>Entomobryomorpha</taxon>
        <taxon>Isotomoidea</taxon>
        <taxon>Isotomidae</taxon>
        <taxon>Proisotominae</taxon>
        <taxon>Folsomia</taxon>
    </lineage>
</organism>
<evidence type="ECO:0000256" key="3">
    <source>
        <dbReference type="ARBA" id="ARBA00022723"/>
    </source>
</evidence>
<dbReference type="GO" id="GO:0008270">
    <property type="term" value="F:zinc ion binding"/>
    <property type="evidence" value="ECO:0007669"/>
    <property type="project" value="UniProtKB-KW"/>
</dbReference>
<dbReference type="FunFam" id="3.30.160.60:FF:000193">
    <property type="entry name" value="Zinc finger protein 300"/>
    <property type="match status" value="1"/>
</dbReference>
<feature type="domain" description="C2H2-type" evidence="11">
    <location>
        <begin position="110"/>
        <end position="137"/>
    </location>
</feature>
<proteinExistence type="inferred from homology"/>
<sequence length="602" mass="70647">MSFATDLASQSQAPDAKVKCQVCGGMFKNAHNLRRHMRTMHTNRERPSCPTCNRVFSNSVNLREHIEVVHSTGERPRFPCTFPGCEKTYLRKTEVSKHVKTDHTQNPVRYPCSLCGKEFKFRNNLTTHIASHTTEKPYKCTTCGKGFAKMIKIRRHEKTHLEKSSRSRIQCHLCRQTFLGRDGLQRHIRFYHQKEKNYQCTLCANWFQSARSLKGHVEAIHPANKEKIYSCNKCEYGSHSKRNFAQHVRTHNAANWRKCYFCKKQFSGWQILVRHCSRIHCLENKYLEVKRLLKTDNRLLMDVKSRNKWECLECSKTFKTKRNLEMHVFTHDPNAKVKCEICGKISKNPPSLSSHMALLHTDRERPSCKICHRVFFSAQRLQSHIDTFHSTRERPRFQCEYPGCEITYLSKGSLRQHVKTEHAENPVRFPCSLCGKEFKTRAELGRHIPTHTTEKPYNCSTCGSSFSRMENMKRHELTHLEKSTRDMYQCPACPQTFTTRSTLQLHVLVVLENQRNYPCAFCYKRFAKSSDLNCHMKAMHATNEELVHFCDKCEYKSHSKRNLATHRVRHNAARHNCYFCGKKFFTFQDLVRHTNCTHTLEK</sequence>
<dbReference type="EMBL" id="LNIX01000018">
    <property type="protein sequence ID" value="OXA45299.1"/>
    <property type="molecule type" value="Genomic_DNA"/>
</dbReference>
<keyword evidence="6" id="KW-0862">Zinc</keyword>
<comment type="caution">
    <text evidence="12">The sequence shown here is derived from an EMBL/GenBank/DDBJ whole genome shotgun (WGS) entry which is preliminary data.</text>
</comment>
<comment type="subcellular location">
    <subcellularLocation>
        <location evidence="1">Nucleus</location>
    </subcellularLocation>
</comment>
<dbReference type="FunFam" id="3.30.160.60:FF:002343">
    <property type="entry name" value="Zinc finger protein 33A"/>
    <property type="match status" value="1"/>
</dbReference>
<dbReference type="InterPro" id="IPR013087">
    <property type="entry name" value="Znf_C2H2_type"/>
</dbReference>
<evidence type="ECO:0000313" key="12">
    <source>
        <dbReference type="EMBL" id="OXA45299.1"/>
    </source>
</evidence>
<dbReference type="GO" id="GO:0000981">
    <property type="term" value="F:DNA-binding transcription factor activity, RNA polymerase II-specific"/>
    <property type="evidence" value="ECO:0007669"/>
    <property type="project" value="TreeGrafter"/>
</dbReference>
<evidence type="ECO:0000256" key="6">
    <source>
        <dbReference type="ARBA" id="ARBA00022833"/>
    </source>
</evidence>
<name>A0A226DJC2_FOLCA</name>
<feature type="domain" description="C2H2-type" evidence="11">
    <location>
        <begin position="429"/>
        <end position="456"/>
    </location>
</feature>
<protein>
    <submittedName>
        <fullName evidence="12">Zinc finger protein 26</fullName>
    </submittedName>
</protein>
<dbReference type="GO" id="GO:0000977">
    <property type="term" value="F:RNA polymerase II transcription regulatory region sequence-specific DNA binding"/>
    <property type="evidence" value="ECO:0007669"/>
    <property type="project" value="TreeGrafter"/>
</dbReference>
<feature type="domain" description="C2H2-type" evidence="11">
    <location>
        <begin position="169"/>
        <end position="197"/>
    </location>
</feature>
<evidence type="ECO:0000256" key="2">
    <source>
        <dbReference type="ARBA" id="ARBA00006991"/>
    </source>
</evidence>
<feature type="domain" description="C2H2-type" evidence="11">
    <location>
        <begin position="229"/>
        <end position="256"/>
    </location>
</feature>
<evidence type="ECO:0000256" key="7">
    <source>
        <dbReference type="ARBA" id="ARBA00023015"/>
    </source>
</evidence>
<dbReference type="PROSITE" id="PS00028">
    <property type="entry name" value="ZINC_FINGER_C2H2_1"/>
    <property type="match status" value="13"/>
</dbReference>
<evidence type="ECO:0000256" key="1">
    <source>
        <dbReference type="ARBA" id="ARBA00004123"/>
    </source>
</evidence>
<evidence type="ECO:0000256" key="8">
    <source>
        <dbReference type="ARBA" id="ARBA00023163"/>
    </source>
</evidence>
<feature type="domain" description="C2H2-type" evidence="11">
    <location>
        <begin position="47"/>
        <end position="76"/>
    </location>
</feature>
<dbReference type="PROSITE" id="PS50157">
    <property type="entry name" value="ZINC_FINGER_C2H2_2"/>
    <property type="match status" value="17"/>
</dbReference>
<dbReference type="SUPFAM" id="SSF57667">
    <property type="entry name" value="beta-beta-alpha zinc fingers"/>
    <property type="match status" value="8"/>
</dbReference>
<evidence type="ECO:0000256" key="9">
    <source>
        <dbReference type="ARBA" id="ARBA00023242"/>
    </source>
</evidence>
<comment type="similarity">
    <text evidence="2">Belongs to the krueppel C2H2-type zinc-finger protein family.</text>
</comment>
<evidence type="ECO:0000313" key="13">
    <source>
        <dbReference type="Proteomes" id="UP000198287"/>
    </source>
</evidence>
<dbReference type="OrthoDB" id="6077919at2759"/>
<keyword evidence="7" id="KW-0805">Transcription regulation</keyword>
<gene>
    <name evidence="12" type="ORF">Fcan01_20184</name>
</gene>
<dbReference type="GO" id="GO:0005634">
    <property type="term" value="C:nucleus"/>
    <property type="evidence" value="ECO:0007669"/>
    <property type="project" value="UniProtKB-SubCell"/>
</dbReference>
<feature type="domain" description="C2H2-type" evidence="11">
    <location>
        <begin position="309"/>
        <end position="336"/>
    </location>
</feature>
<evidence type="ECO:0000256" key="5">
    <source>
        <dbReference type="ARBA" id="ARBA00022771"/>
    </source>
</evidence>
<feature type="domain" description="C2H2-type" evidence="11">
    <location>
        <begin position="78"/>
        <end position="107"/>
    </location>
</feature>
<dbReference type="Gene3D" id="3.30.160.60">
    <property type="entry name" value="Classic Zinc Finger"/>
    <property type="match status" value="11"/>
</dbReference>
<dbReference type="SMART" id="SM00355">
    <property type="entry name" value="ZnF_C2H2"/>
    <property type="match status" value="19"/>
</dbReference>
<keyword evidence="3" id="KW-0479">Metal-binding</keyword>
<keyword evidence="9" id="KW-0539">Nucleus</keyword>
<feature type="domain" description="C2H2-type" evidence="11">
    <location>
        <begin position="397"/>
        <end position="426"/>
    </location>
</feature>
<feature type="domain" description="C2H2-type" evidence="11">
    <location>
        <begin position="18"/>
        <end position="46"/>
    </location>
</feature>
<dbReference type="Pfam" id="PF00096">
    <property type="entry name" value="zf-C2H2"/>
    <property type="match status" value="7"/>
</dbReference>
<dbReference type="OMA" id="GEHHTES"/>
<feature type="domain" description="C2H2-type" evidence="11">
    <location>
        <begin position="457"/>
        <end position="484"/>
    </location>
</feature>
<dbReference type="PANTHER" id="PTHR24379">
    <property type="entry name" value="KRAB AND ZINC FINGER DOMAIN-CONTAINING"/>
    <property type="match status" value="1"/>
</dbReference>
<reference evidence="12 13" key="1">
    <citation type="submission" date="2015-12" db="EMBL/GenBank/DDBJ databases">
        <title>The genome of Folsomia candida.</title>
        <authorList>
            <person name="Faddeeva A."/>
            <person name="Derks M.F."/>
            <person name="Anvar Y."/>
            <person name="Smit S."/>
            <person name="Van Straalen N."/>
            <person name="Roelofs D."/>
        </authorList>
    </citation>
    <scope>NUCLEOTIDE SEQUENCE [LARGE SCALE GENOMIC DNA]</scope>
    <source>
        <strain evidence="12 13">VU population</strain>
        <tissue evidence="12">Whole body</tissue>
    </source>
</reference>
<feature type="domain" description="C2H2-type" evidence="11">
    <location>
        <begin position="337"/>
        <end position="365"/>
    </location>
</feature>
<feature type="domain" description="C2H2-type" evidence="11">
    <location>
        <begin position="517"/>
        <end position="545"/>
    </location>
</feature>
<keyword evidence="4" id="KW-0677">Repeat</keyword>
<dbReference type="Proteomes" id="UP000198287">
    <property type="component" value="Unassembled WGS sequence"/>
</dbReference>
<feature type="domain" description="C2H2-type" evidence="11">
    <location>
        <begin position="138"/>
        <end position="165"/>
    </location>
</feature>
<accession>A0A226DJC2</accession>
<feature type="domain" description="C2H2-type" evidence="11">
    <location>
        <begin position="575"/>
        <end position="602"/>
    </location>
</feature>